<gene>
    <name evidence="1" type="ORF">HYC85_014792</name>
</gene>
<dbReference type="AlphaFoldDB" id="A0A7J7H8D7"/>
<keyword evidence="2" id="KW-1185">Reference proteome</keyword>
<evidence type="ECO:0000313" key="1">
    <source>
        <dbReference type="EMBL" id="KAF5948835.1"/>
    </source>
</evidence>
<dbReference type="Proteomes" id="UP000593564">
    <property type="component" value="Unassembled WGS sequence"/>
</dbReference>
<organism evidence="1 2">
    <name type="scientific">Camellia sinensis</name>
    <name type="common">Tea plant</name>
    <name type="synonym">Thea sinensis</name>
    <dbReference type="NCBI Taxonomy" id="4442"/>
    <lineage>
        <taxon>Eukaryota</taxon>
        <taxon>Viridiplantae</taxon>
        <taxon>Streptophyta</taxon>
        <taxon>Embryophyta</taxon>
        <taxon>Tracheophyta</taxon>
        <taxon>Spermatophyta</taxon>
        <taxon>Magnoliopsida</taxon>
        <taxon>eudicotyledons</taxon>
        <taxon>Gunneridae</taxon>
        <taxon>Pentapetalae</taxon>
        <taxon>asterids</taxon>
        <taxon>Ericales</taxon>
        <taxon>Theaceae</taxon>
        <taxon>Camellia</taxon>
    </lineage>
</organism>
<evidence type="ECO:0000313" key="2">
    <source>
        <dbReference type="Proteomes" id="UP000593564"/>
    </source>
</evidence>
<reference evidence="1 2" key="2">
    <citation type="submission" date="2020-07" db="EMBL/GenBank/DDBJ databases">
        <title>Genome assembly of wild tea tree DASZ reveals pedigree and selection history of tea varieties.</title>
        <authorList>
            <person name="Zhang W."/>
        </authorList>
    </citation>
    <scope>NUCLEOTIDE SEQUENCE [LARGE SCALE GENOMIC DNA]</scope>
    <source>
        <strain evidence="2">cv. G240</strain>
        <tissue evidence="1">Leaf</tissue>
    </source>
</reference>
<reference evidence="2" key="1">
    <citation type="journal article" date="2020" name="Nat. Commun.">
        <title>Genome assembly of wild tea tree DASZ reveals pedigree and selection history of tea varieties.</title>
        <authorList>
            <person name="Zhang W."/>
            <person name="Zhang Y."/>
            <person name="Qiu H."/>
            <person name="Guo Y."/>
            <person name="Wan H."/>
            <person name="Zhang X."/>
            <person name="Scossa F."/>
            <person name="Alseekh S."/>
            <person name="Zhang Q."/>
            <person name="Wang P."/>
            <person name="Xu L."/>
            <person name="Schmidt M.H."/>
            <person name="Jia X."/>
            <person name="Li D."/>
            <person name="Zhu A."/>
            <person name="Guo F."/>
            <person name="Chen W."/>
            <person name="Ni D."/>
            <person name="Usadel B."/>
            <person name="Fernie A.R."/>
            <person name="Wen W."/>
        </authorList>
    </citation>
    <scope>NUCLEOTIDE SEQUENCE [LARGE SCALE GENOMIC DNA]</scope>
    <source>
        <strain evidence="2">cv. G240</strain>
    </source>
</reference>
<name>A0A7J7H8D7_CAMSI</name>
<protein>
    <submittedName>
        <fullName evidence="1">Uncharacterized protein</fullName>
    </submittedName>
</protein>
<dbReference type="EMBL" id="JACBKZ010000006">
    <property type="protein sequence ID" value="KAF5948835.1"/>
    <property type="molecule type" value="Genomic_DNA"/>
</dbReference>
<comment type="caution">
    <text evidence="1">The sequence shown here is derived from an EMBL/GenBank/DDBJ whole genome shotgun (WGS) entry which is preliminary data.</text>
</comment>
<sequence>MIPNTTVRKSDENPTEVKISVHLATVGTRGNRKLGPLISVSVSQLRIVQV</sequence>
<proteinExistence type="predicted"/>
<accession>A0A7J7H8D7</accession>